<dbReference type="Gene3D" id="1.10.10.10">
    <property type="entry name" value="Winged helix-like DNA-binding domain superfamily/Winged helix DNA-binding domain"/>
    <property type="match status" value="1"/>
</dbReference>
<dbReference type="Proteomes" id="UP001651880">
    <property type="component" value="Unassembled WGS sequence"/>
</dbReference>
<keyword evidence="3" id="KW-1185">Reference proteome</keyword>
<evidence type="ECO:0000259" key="1">
    <source>
        <dbReference type="Pfam" id="PF04545"/>
    </source>
</evidence>
<evidence type="ECO:0000313" key="2">
    <source>
        <dbReference type="EMBL" id="MCQ1528833.1"/>
    </source>
</evidence>
<dbReference type="Pfam" id="PF04545">
    <property type="entry name" value="Sigma70_r4"/>
    <property type="match status" value="1"/>
</dbReference>
<dbReference type="InterPro" id="IPR007630">
    <property type="entry name" value="RNA_pol_sigma70_r4"/>
</dbReference>
<dbReference type="InterPro" id="IPR013324">
    <property type="entry name" value="RNA_pol_sigma_r3/r4-like"/>
</dbReference>
<dbReference type="NCBIfam" id="TIGR02937">
    <property type="entry name" value="sigma70-ECF"/>
    <property type="match status" value="1"/>
</dbReference>
<protein>
    <submittedName>
        <fullName evidence="2">Sigma-70 family RNA polymerase sigma factor</fullName>
    </submittedName>
</protein>
<dbReference type="SUPFAM" id="SSF88659">
    <property type="entry name" value="Sigma3 and sigma4 domains of RNA polymerase sigma factors"/>
    <property type="match status" value="1"/>
</dbReference>
<dbReference type="EMBL" id="JAJEKE010000002">
    <property type="protein sequence ID" value="MCQ1528833.1"/>
    <property type="molecule type" value="Genomic_DNA"/>
</dbReference>
<evidence type="ECO:0000313" key="3">
    <source>
        <dbReference type="Proteomes" id="UP001651880"/>
    </source>
</evidence>
<dbReference type="CDD" id="cd06171">
    <property type="entry name" value="Sigma70_r4"/>
    <property type="match status" value="1"/>
</dbReference>
<dbReference type="InterPro" id="IPR014284">
    <property type="entry name" value="RNA_pol_sigma-70_dom"/>
</dbReference>
<proteinExistence type="predicted"/>
<feature type="domain" description="RNA polymerase sigma-70 region 4" evidence="1">
    <location>
        <begin position="130"/>
        <end position="175"/>
    </location>
</feature>
<gene>
    <name evidence="2" type="ORF">LJD61_04640</name>
</gene>
<name>A0ABT1NC43_9FIRM</name>
<reference evidence="2 3" key="1">
    <citation type="submission" date="2021-10" db="EMBL/GenBank/DDBJ databases">
        <title>Lutispora strain m25 sp. nov., a thermophilic, non-spore-forming bacterium isolated from a lab-scale methanogenic bioreactor digesting anaerobic sludge.</title>
        <authorList>
            <person name="El Houari A."/>
            <person name="Mcdonald J."/>
        </authorList>
    </citation>
    <scope>NUCLEOTIDE SEQUENCE [LARGE SCALE GENOMIC DNA]</scope>
    <source>
        <strain evidence="3">m25</strain>
    </source>
</reference>
<dbReference type="RefSeq" id="WP_255226348.1">
    <property type="nucleotide sequence ID" value="NZ_JAJEKE010000002.1"/>
</dbReference>
<sequence>MLTDLIFKAQEGNDEASLRLIEQFKPLLRKYAYKLSYDDAYNDLLVDFLEIIQSIDINNLHNNCNGSIVSYICKSIYSSYIDKSKAKHKYFQSVIPFSGLSENEQYYAEVSLSSFDNYDILLILSLDKILNQHEFLVIYMIYFSGYSSASIAQASGISRQAVNQTKVRALKKLRNALAV</sequence>
<comment type="caution">
    <text evidence="2">The sequence shown here is derived from an EMBL/GenBank/DDBJ whole genome shotgun (WGS) entry which is preliminary data.</text>
</comment>
<accession>A0ABT1NC43</accession>
<organism evidence="2 3">
    <name type="scientific">Lutispora saccharofermentans</name>
    <dbReference type="NCBI Taxonomy" id="3024236"/>
    <lineage>
        <taxon>Bacteria</taxon>
        <taxon>Bacillati</taxon>
        <taxon>Bacillota</taxon>
        <taxon>Clostridia</taxon>
        <taxon>Lutisporales</taxon>
        <taxon>Lutisporaceae</taxon>
        <taxon>Lutispora</taxon>
    </lineage>
</organism>
<dbReference type="InterPro" id="IPR036388">
    <property type="entry name" value="WH-like_DNA-bd_sf"/>
</dbReference>